<evidence type="ECO:0008006" key="10">
    <source>
        <dbReference type="Google" id="ProtNLM"/>
    </source>
</evidence>
<dbReference type="Pfam" id="PF25037">
    <property type="entry name" value="VPS13_C"/>
    <property type="match status" value="1"/>
</dbReference>
<evidence type="ECO:0000259" key="7">
    <source>
        <dbReference type="Pfam" id="PF25037"/>
    </source>
</evidence>
<dbReference type="EMBL" id="LT934123">
    <property type="protein sequence ID" value="VAI76309.1"/>
    <property type="molecule type" value="Genomic_DNA"/>
</dbReference>
<feature type="domain" description="Vacuolar protein sorting-associated protein 13 VPS13 adaptor binding" evidence="6">
    <location>
        <begin position="2448"/>
        <end position="2701"/>
    </location>
</feature>
<evidence type="ECO:0000256" key="4">
    <source>
        <dbReference type="SAM" id="MobiDB-lite"/>
    </source>
</evidence>
<comment type="similarity">
    <text evidence="1">Belongs to the VPS13 family.</text>
</comment>
<sequence length="3459" mass="385279">MFEGVVSQVLAGLLGRYVKGIQKEQLKIGIWNEEINLENVELILEAFDYLQLPFALKTGRIGKLSIKIPWKKLGWDPIIIVIEDVFVCAYPREDSEWGSDSLGKRELAGKLAKLNAIELAKFSRRVTDNQTGQSLLSYMSAKILDNIQVSIRNVHIIYVESHNDQVDISQKLPRYSLQSDNINGCATDKPSSKLIAFQGSFIFGLEFSSLSIQTDTQKQSFAMSLMARSRQAEVNKKINISNVGIYCQQLEEQQNLYDVGALTDAQSNFSLGLAHPRDDYLINPFCVTVSVLANNSGKRDGVPQYDMTAELTALVLSIDEIQLQQILNLCDHFTICALRTKYGRYRPPESFLSKRQKGWQIMWWQYAKDSIMADVERRLKKTSWRFLGKRLEDRRKYVNLYRMKLELLQKGQLVSKDILQKLETLDKECDIDDIVSYRTTAEQQLQDLSVKSTKDNFSSPGSPRTDEPSAGAGRGWLNWLSLGMLGAGGTADTSSFAGVVSEDIIKDIYEGTEFHPVSSAENHLTKENHYSLRLSIPQILATVTSRRFGMKLIDGMFTGLGTEYKIWDDSATILAWLDSLEITNPLNKNKVLLAEKCSTGDGLGAPVISIQVDFPKSNENSEASTRVIVQEFNAIYEPELFFNLLHIYDLFSSFQFQRDRVLSSLNCFDNFGTRLLSKLEYMSVNQKKLLWDLRIHHFVIKLPSYDCGRELTMVFEAEDVSMRSKDTVDNDSQTQDNNYFLDYMSKKTSTCFSDSLIPGLQLDDLYKHFEVSLTGFEVKVLMASKHDITSTLVKLDASIVLGLCIFLDEPMLKQLEVASIVRSANIYFSQTMYSAVVNLCTYLKESNLVGNTSIDTKTSGPNKPALNMSASLKLDKLSLRVDLEDNGKEASLITVGVGDIDIRYAVWELSELWVITKMVEITCTDLKNKSNSHVLCSSGNYKTSTCVDLTGFPESSAAEACLKLHYKTHKYNDQIHHVYQLNLNDVDLHVHPSVFGQIKKFLSNLDAVSPGGSAVVSSSMDQSSMKPKAANAKFPKLSLSDICGAESASFGGVSVDHFPFLHADIISNFGCLETQDVQALDITSSKSKQCHETSGLNGYSAPELASNVQCKTEHSSCSSNSPNNGNNVSTTILDLSLVSVRTHFHESCGILATLTVPESIATFSLADATSWDLLFSAKDIMLASPWTSPSVSEVLWGTYSHCNSNVLNVRVKKDLSALSTEVCIATQNVCCVLPTKLLAMFIGYFLLDDWDPMVEEHHSVASNNLECSGELHDSITYKIEICDCVILFPVENQELFCIKLGVPYFFCEFIPTGISAEFVKRIPKEFFSLECTLSSRADVISLCSRNASISLVFLNEQTKFIPKLDEDMPARIHPLVEKLDAGIWIQVPCKELSCSEQPLLATFIMSKISKCNLISEDLYFMDGMETVIHISDELTSIVKESKMYEGNARQFLECRRSNEESVESNEPINITISIKDLVVLFGHSKDKDLPLEKVATANLEFDVSAVMVSEKPEHVDMDIVSLALHSSGGHTLASIVSDGPSSPVLIKFTKHHAGRDEILITVPFFETWLYLVDWDIIINHFHSYIRKEGNSLHVGHPAALPHFSGSAMSSFLESESQDNSYLVVTCENIAVVVHVPIWEKEQNESSNYPRVDGNSGSYFIHHADDNQSIEPRGCKFVTLTFESKHFVVMLGESWVKFKCDLDRVKVILEMIQVSKGTSVPFMHISKIKAGGYIHQSETDMPHLSVDLQAEYMDVSFSHQIFSFWRSIELRFPKSSSSASSFCSVTFKVGLRKGSLLLNDGRWSSHGPVIETLVKNLSLQFSQMGVETEVSAFVDFLINYNNIDKVMWEPFIEPSSFQLNILRKCADHALDVSPSTEVSLNSSKQLNVNISEPLIEAIFRLSEMITDSLNPSSGGDLREDPGIVRLSRDDVHTRRYAPYILSNDTSLPFSFKVYRGAVNSDDIDSFSVVDENSVPAGYSVPIYVEETLDEFFFQHRETQSSEHLIEKWMSAVSHYMISIEFEGTSGSSKPMSIDLVGIYFFEVNFSSSKKPILGEESLEAFGSSRKGSHHDGLIVPVVLDVSLQNYSKLVRVYSTVILFNATSMPLELRFDIPFGVSSKVIGPILPNKEIPLPVHLSEAGQIRWHPVGRTYLWSETHSLSSLLSRESRVGFMKSSVCYPSHPSNDPFRCCVSVEEYTVPSSSSAQKGQYCTDHLNAQVILGNTAPRASKQVLTRTHFIRQVRLSTPLLIKNYLPVCVSLTIDNGGVAHQVSLKEVGTASIYFVDPSNDLGITFHIQDYRSVTIKFPRVEAFSNGATSNGLKFSLTETIAFYSNVSKCPFNVMLEKATDAHSGARELCLSVPFLLYNCTDLLLTVTEISYERSGSTLLIPCSFELDGHTRHVLGKNGLSLVSEDPSIQRFASKMPQLDFIDGHSSHSNRRVANNSEHVQKECDKEAKAYMFAPAGHTPATELSVKLNASVPNSGTETTRRDWSSPFLLVPASGSTSLTIPQSSTSSAFLIAVTSVPVSTELFGRTKAIAFQPRYVICNACSNDMFYKQKGTRFSKHLSLGQHSFLHWADTARELLVSIRFDGPGWQWSGSFFPDRLGDAQVKMRNSASGVSNMVRVEVQNADIDIHSKKIAGRNNSTTGTILILLSDDKTGFVPYRIDNFSLEKLRIYQQRCESIETIVYPYTSCQYAWDEPCYPHRLVVEVPGERSLGTYSLDVLSDDVHVALPSTPEKTERKFGISVHTEGAIKVLSIIDSNCHNMDTKEAGVLGSREPKDADHKQEIGLNFTEVIKIHLPFMGISLISSSPQELLFASAKDMTFVAMQSLDQQRITVEIPSMQIDNQFSDSPYPVMLSFEGSHKGKSINFLKSKDTKQKSLSESKSSNTLEPVLRFAAVKWRTRDTSFLSYQRINISVAPFCLELEERLVLSMIDFVRSVSSRVHFGVLEKSVDSSILCGATDNFGEYAKISKNLSDKPQSSYTVDTDQDNGLLPSVIPIGAPWQQIHLLARKQKKVYIELFELTPVKLTFSFTSTPWLNRNEGVSDPSTSFNNSTAIQRGLMALIDVEGVPVHLGEIMVENLMASWQSIQDILVRHYSRQLLHELYKVFGSAGVIGNPMGFARNVGFGLKDFMSASRKGKLQSPVELLNGIAQGSKNLVGSTVYAVSSATSHFSKTAYKGLVAFTYDEQAASKLDERDRQLGLHGEGVLNGFLEGLTGLLQSPIRGAEKHGLPGVISGIAMGTAGLVARPMASILEATGRTAQSIRNRSNPHESNRLRVRFSRPVARDRPLFPYSWEDAVGVSLLVQADGGRLKDETFVVCKTLREPGKFLVLSEKLLLLVSSRYLVDLGSPQFVGVPPDPQWAIETEMNLKSIVHLDRAQEVVNIVGSNGETSPRDKRGRSRDIALSSAFIPLFHFSVELPNIEDAEGTLQFLMALIEKGKARRWDKNILHRSNIS</sequence>
<dbReference type="Proteomes" id="UP000324705">
    <property type="component" value="Chromosome 7A"/>
</dbReference>
<organism evidence="8 9">
    <name type="scientific">Triticum turgidum subsp. durum</name>
    <name type="common">Durum wheat</name>
    <name type="synonym">Triticum durum</name>
    <dbReference type="NCBI Taxonomy" id="4567"/>
    <lineage>
        <taxon>Eukaryota</taxon>
        <taxon>Viridiplantae</taxon>
        <taxon>Streptophyta</taxon>
        <taxon>Embryophyta</taxon>
        <taxon>Tracheophyta</taxon>
        <taxon>Spermatophyta</taxon>
        <taxon>Magnoliopsida</taxon>
        <taxon>Liliopsida</taxon>
        <taxon>Poales</taxon>
        <taxon>Poaceae</taxon>
        <taxon>BOP clade</taxon>
        <taxon>Pooideae</taxon>
        <taxon>Triticodae</taxon>
        <taxon>Triticeae</taxon>
        <taxon>Triticinae</taxon>
        <taxon>Triticum</taxon>
    </lineage>
</organism>
<dbReference type="InterPro" id="IPR009543">
    <property type="entry name" value="VPS13_VAB"/>
</dbReference>
<feature type="region of interest" description="Disordered" evidence="4">
    <location>
        <begin position="449"/>
        <end position="471"/>
    </location>
</feature>
<evidence type="ECO:0000256" key="2">
    <source>
        <dbReference type="ARBA" id="ARBA00022448"/>
    </source>
</evidence>
<evidence type="ECO:0000313" key="8">
    <source>
        <dbReference type="EMBL" id="VAI76309.1"/>
    </source>
</evidence>
<gene>
    <name evidence="8" type="ORF">TRITD_7Av1G165940</name>
</gene>
<dbReference type="GO" id="GO:0006623">
    <property type="term" value="P:protein targeting to vacuole"/>
    <property type="evidence" value="ECO:0007669"/>
    <property type="project" value="TreeGrafter"/>
</dbReference>
<dbReference type="OMA" id="AKSHWEP"/>
<dbReference type="InterPro" id="IPR026847">
    <property type="entry name" value="VPS13"/>
</dbReference>
<evidence type="ECO:0000259" key="5">
    <source>
        <dbReference type="Pfam" id="PF12624"/>
    </source>
</evidence>
<evidence type="ECO:0000313" key="9">
    <source>
        <dbReference type="Proteomes" id="UP000324705"/>
    </source>
</evidence>
<keyword evidence="3" id="KW-0445">Lipid transport</keyword>
<keyword evidence="2" id="KW-0813">Transport</keyword>
<feature type="domain" description="Chorein N-terminal" evidence="5">
    <location>
        <begin position="1"/>
        <end position="166"/>
    </location>
</feature>
<evidence type="ECO:0000256" key="3">
    <source>
        <dbReference type="ARBA" id="ARBA00023055"/>
    </source>
</evidence>
<accession>A0A9R0ZFW9</accession>
<reference evidence="8 9" key="1">
    <citation type="submission" date="2017-09" db="EMBL/GenBank/DDBJ databases">
        <authorList>
            <consortium name="International Durum Wheat Genome Sequencing Consortium (IDWGSC)"/>
            <person name="Milanesi L."/>
        </authorList>
    </citation>
    <scope>NUCLEOTIDE SEQUENCE [LARGE SCALE GENOMIC DNA]</scope>
    <source>
        <strain evidence="9">cv. Svevo</strain>
    </source>
</reference>
<name>A0A9R0ZFW9_TRITD</name>
<dbReference type="InterPro" id="IPR026854">
    <property type="entry name" value="VPS13_N"/>
</dbReference>
<evidence type="ECO:0000256" key="1">
    <source>
        <dbReference type="ARBA" id="ARBA00006545"/>
    </source>
</evidence>
<dbReference type="PANTHER" id="PTHR16166">
    <property type="entry name" value="VACUOLAR PROTEIN SORTING-ASSOCIATED PROTEIN VPS13"/>
    <property type="match status" value="1"/>
</dbReference>
<dbReference type="PANTHER" id="PTHR16166:SF143">
    <property type="entry name" value="PROTEIN SORTING-ASSOCIATED PROTEIN, PUTATIVE (DUF1162)-RELATED"/>
    <property type="match status" value="1"/>
</dbReference>
<feature type="compositionally biased region" description="Polar residues" evidence="4">
    <location>
        <begin position="449"/>
        <end position="462"/>
    </location>
</feature>
<dbReference type="GO" id="GO:0045053">
    <property type="term" value="P:protein retention in Golgi apparatus"/>
    <property type="evidence" value="ECO:0007669"/>
    <property type="project" value="TreeGrafter"/>
</dbReference>
<feature type="domain" description="Chorein N-terminal" evidence="5">
    <location>
        <begin position="201"/>
        <end position="842"/>
    </location>
</feature>
<dbReference type="Gramene" id="TRITD7Av1G165940.8">
    <property type="protein sequence ID" value="TRITD7Av1G165940.8"/>
    <property type="gene ID" value="TRITD7Av1G165940"/>
</dbReference>
<feature type="domain" description="Intermembrane lipid transfer protein VPS13-like C-terminal" evidence="7">
    <location>
        <begin position="3281"/>
        <end position="3348"/>
    </location>
</feature>
<dbReference type="Pfam" id="PF12624">
    <property type="entry name" value="VPS13_N"/>
    <property type="match status" value="2"/>
</dbReference>
<proteinExistence type="inferred from homology"/>
<feature type="domain" description="Vacuolar protein sorting-associated protein 13 VPS13 adaptor binding" evidence="6">
    <location>
        <begin position="2065"/>
        <end position="2374"/>
    </location>
</feature>
<keyword evidence="9" id="KW-1185">Reference proteome</keyword>
<dbReference type="Pfam" id="PF25036">
    <property type="entry name" value="VPS13_VAB"/>
    <property type="match status" value="2"/>
</dbReference>
<dbReference type="InterPro" id="IPR056748">
    <property type="entry name" value="VPS13-like_C"/>
</dbReference>
<evidence type="ECO:0000259" key="6">
    <source>
        <dbReference type="Pfam" id="PF25036"/>
    </source>
</evidence>
<protein>
    <recommendedName>
        <fullName evidence="10">Vacuolar protein sorting-associated protein 13A</fullName>
    </recommendedName>
</protein>
<dbReference type="GO" id="GO:0006869">
    <property type="term" value="P:lipid transport"/>
    <property type="evidence" value="ECO:0007669"/>
    <property type="project" value="UniProtKB-KW"/>
</dbReference>